<comment type="caution">
    <text evidence="1">The sequence shown here is derived from an EMBL/GenBank/DDBJ whole genome shotgun (WGS) entry which is preliminary data.</text>
</comment>
<protein>
    <submittedName>
        <fullName evidence="1">Uncharacterized protein</fullName>
    </submittedName>
</protein>
<reference evidence="1 2" key="2">
    <citation type="journal article" date="2022" name="Mol. Ecol. Resour.">
        <title>The genomes of chicory, endive, great burdock and yacon provide insights into Asteraceae paleo-polyploidization history and plant inulin production.</title>
        <authorList>
            <person name="Fan W."/>
            <person name="Wang S."/>
            <person name="Wang H."/>
            <person name="Wang A."/>
            <person name="Jiang F."/>
            <person name="Liu H."/>
            <person name="Zhao H."/>
            <person name="Xu D."/>
            <person name="Zhang Y."/>
        </authorList>
    </citation>
    <scope>NUCLEOTIDE SEQUENCE [LARGE SCALE GENOMIC DNA]</scope>
    <source>
        <strain evidence="2">cv. Punajuju</strain>
        <tissue evidence="1">Leaves</tissue>
    </source>
</reference>
<evidence type="ECO:0000313" key="2">
    <source>
        <dbReference type="Proteomes" id="UP001055811"/>
    </source>
</evidence>
<accession>A0ACB8ZSE7</accession>
<proteinExistence type="predicted"/>
<name>A0ACB8ZSE7_CICIN</name>
<gene>
    <name evidence="1" type="ORF">L2E82_45276</name>
</gene>
<reference evidence="2" key="1">
    <citation type="journal article" date="2022" name="Mol. Ecol. Resour.">
        <title>The genomes of chicory, endive, great burdock and yacon provide insights into Asteraceae palaeo-polyploidization history and plant inulin production.</title>
        <authorList>
            <person name="Fan W."/>
            <person name="Wang S."/>
            <person name="Wang H."/>
            <person name="Wang A."/>
            <person name="Jiang F."/>
            <person name="Liu H."/>
            <person name="Zhao H."/>
            <person name="Xu D."/>
            <person name="Zhang Y."/>
        </authorList>
    </citation>
    <scope>NUCLEOTIDE SEQUENCE [LARGE SCALE GENOMIC DNA]</scope>
    <source>
        <strain evidence="2">cv. Punajuju</strain>
    </source>
</reference>
<keyword evidence="2" id="KW-1185">Reference proteome</keyword>
<dbReference type="Proteomes" id="UP001055811">
    <property type="component" value="Linkage Group LG08"/>
</dbReference>
<organism evidence="1 2">
    <name type="scientific">Cichorium intybus</name>
    <name type="common">Chicory</name>
    <dbReference type="NCBI Taxonomy" id="13427"/>
    <lineage>
        <taxon>Eukaryota</taxon>
        <taxon>Viridiplantae</taxon>
        <taxon>Streptophyta</taxon>
        <taxon>Embryophyta</taxon>
        <taxon>Tracheophyta</taxon>
        <taxon>Spermatophyta</taxon>
        <taxon>Magnoliopsida</taxon>
        <taxon>eudicotyledons</taxon>
        <taxon>Gunneridae</taxon>
        <taxon>Pentapetalae</taxon>
        <taxon>asterids</taxon>
        <taxon>campanulids</taxon>
        <taxon>Asterales</taxon>
        <taxon>Asteraceae</taxon>
        <taxon>Cichorioideae</taxon>
        <taxon>Cichorieae</taxon>
        <taxon>Cichoriinae</taxon>
        <taxon>Cichorium</taxon>
    </lineage>
</organism>
<dbReference type="EMBL" id="CM042016">
    <property type="protein sequence ID" value="KAI3700639.1"/>
    <property type="molecule type" value="Genomic_DNA"/>
</dbReference>
<sequence length="73" mass="8623">MCNEKEVYRQSIGEMCNLEWPKSKIFIQVLDYSDDLIPRTMYNKDICTYMPCSHICNCKIKLGSVNPIRQMKN</sequence>
<evidence type="ECO:0000313" key="1">
    <source>
        <dbReference type="EMBL" id="KAI3700639.1"/>
    </source>
</evidence>